<evidence type="ECO:0000256" key="5">
    <source>
        <dbReference type="ARBA" id="ARBA00023136"/>
    </source>
</evidence>
<accession>A0A3Q8CDC9</accession>
<dbReference type="InterPro" id="IPR018513">
    <property type="entry name" value="Cell_synthase_bac"/>
</dbReference>
<dbReference type="RefSeq" id="WP_148127277.1">
    <property type="nucleotide sequence ID" value="NZ_CP018180.1"/>
</dbReference>
<dbReference type="GO" id="GO:0005886">
    <property type="term" value="C:plasma membrane"/>
    <property type="evidence" value="ECO:0007669"/>
    <property type="project" value="UniProtKB-SubCell"/>
</dbReference>
<feature type="transmembrane region" description="Helical" evidence="6">
    <location>
        <begin position="656"/>
        <end position="679"/>
    </location>
</feature>
<gene>
    <name evidence="7" type="ORF">BSQ50_11340</name>
</gene>
<keyword evidence="5 6" id="KW-0472">Membrane</keyword>
<evidence type="ECO:0000256" key="6">
    <source>
        <dbReference type="SAM" id="Phobius"/>
    </source>
</evidence>
<evidence type="ECO:0000256" key="4">
    <source>
        <dbReference type="ARBA" id="ARBA00022989"/>
    </source>
</evidence>
<dbReference type="Gene3D" id="2.60.120.260">
    <property type="entry name" value="Galactose-binding domain-like"/>
    <property type="match status" value="2"/>
</dbReference>
<dbReference type="Pfam" id="PF03170">
    <property type="entry name" value="BcsB"/>
    <property type="match status" value="1"/>
</dbReference>
<evidence type="ECO:0000313" key="8">
    <source>
        <dbReference type="Proteomes" id="UP000324497"/>
    </source>
</evidence>
<organism evidence="7 8">
    <name type="scientific">Liquorilactobacillus nagelii</name>
    <dbReference type="NCBI Taxonomy" id="82688"/>
    <lineage>
        <taxon>Bacteria</taxon>
        <taxon>Bacillati</taxon>
        <taxon>Bacillota</taxon>
        <taxon>Bacilli</taxon>
        <taxon>Lactobacillales</taxon>
        <taxon>Lactobacillaceae</taxon>
        <taxon>Liquorilactobacillus</taxon>
    </lineage>
</organism>
<dbReference type="PANTHER" id="PTHR39083">
    <property type="entry name" value="CYCLIC DI-GMP-BINDING PROTEIN"/>
    <property type="match status" value="1"/>
</dbReference>
<reference evidence="7 8" key="1">
    <citation type="submission" date="2016-11" db="EMBL/GenBank/DDBJ databases">
        <title>Interaction between Lactobacillus species and yeast in water kefir.</title>
        <authorList>
            <person name="Behr J."/>
            <person name="Xu D."/>
            <person name="Vogel R.F."/>
        </authorList>
    </citation>
    <scope>NUCLEOTIDE SEQUENCE [LARGE SCALE GENOMIC DNA]</scope>
    <source>
        <strain evidence="7 8">TMW 1.1827</strain>
    </source>
</reference>
<dbReference type="KEGG" id="lng:BSQ50_11340"/>
<evidence type="ECO:0000256" key="3">
    <source>
        <dbReference type="ARBA" id="ARBA00022692"/>
    </source>
</evidence>
<keyword evidence="4 6" id="KW-1133">Transmembrane helix</keyword>
<proteinExistence type="predicted"/>
<dbReference type="PANTHER" id="PTHR39083:SF1">
    <property type="entry name" value="CYCLIC DI-GMP-BINDING PROTEIN"/>
    <property type="match status" value="1"/>
</dbReference>
<name>A0A3Q8CDC9_9LACO</name>
<keyword evidence="3 6" id="KW-0812">Transmembrane</keyword>
<evidence type="ECO:0000313" key="7">
    <source>
        <dbReference type="EMBL" id="AUJ33086.1"/>
    </source>
</evidence>
<dbReference type="EMBL" id="CP018180">
    <property type="protein sequence ID" value="AUJ33086.1"/>
    <property type="molecule type" value="Genomic_DNA"/>
</dbReference>
<keyword evidence="8" id="KW-1185">Reference proteome</keyword>
<dbReference type="AlphaFoldDB" id="A0A3Q8CDC9"/>
<evidence type="ECO:0000256" key="2">
    <source>
        <dbReference type="ARBA" id="ARBA00022475"/>
    </source>
</evidence>
<dbReference type="GO" id="GO:0006011">
    <property type="term" value="P:UDP-alpha-D-glucose metabolic process"/>
    <property type="evidence" value="ECO:0007669"/>
    <property type="project" value="InterPro"/>
</dbReference>
<comment type="subcellular location">
    <subcellularLocation>
        <location evidence="1">Cell membrane</location>
        <topology evidence="1">Single-pass membrane protein</topology>
    </subcellularLocation>
</comment>
<sequence>MKKTIKFFRILFESLVFSLFVTLISVKADDLKSYTQPFQNNTTTLSGKSVAANMYFTKIDYWELKNATLNLNYKVSQLASNQSSDITISINGIKFYSFRPDIKSGMQTKQIKIPIKLINGSNNLKIYGQIINESKNNSTLASTPANWLTLYKGSNVNFQYTLKAPEFKINSFYNHFSGADTISWGQSVIGIPKDASNGELTAATYALNGQTRTLTTDTDQLPLTSFGSSNEKNANYEIVVALYKNLPKEYKKMITSEDVNNKGFLKLVYHNDKHVLIVTSQTTNLLQKAARFVANSELMEETQTSTEKISGSTRTYSSTLKYNGVINLTNKGQKLTGAGHQEAEFFVSLPTSRTNAAGSKIRLHLRYAKNLNFKNSLATVYINKNIIGSHRLSLSKADNDDFTVTVPSNLKLGNSLVVRVALDLMPRSTVNTDNSETPWAYIGSDSKAYINSQEKNDLLFSNYPSLFIRNRTYNQIAVVRPYKLSAYDLQTITNIFNLVGIYAESNTGYIRFYTKKPSNEVLKNKNLIVFGTPKNNSFIKELNKSLYFKFDDKFKGFVSNEKLSIEKNYGKSIGTDQLLRSPFNKERGLLVVTAAHDRDVYMATTQINFQKNITQHSGDAIVVDQNNNIYNYRFKKKAVINKKIGLKQNIQENSKLYVYLLVIIFVSIILITSIVLLLIKNKKSTYRKGQLKNEKQ</sequence>
<evidence type="ECO:0000256" key="1">
    <source>
        <dbReference type="ARBA" id="ARBA00004162"/>
    </source>
</evidence>
<protein>
    <submittedName>
        <fullName evidence="7">Cellulose synthase</fullName>
    </submittedName>
</protein>
<keyword evidence="2" id="KW-1003">Cell membrane</keyword>
<dbReference type="Proteomes" id="UP000324497">
    <property type="component" value="Chromosome"/>
</dbReference>